<keyword evidence="3" id="KW-1185">Reference proteome</keyword>
<name>A0A9P0MXC7_SPOLI</name>
<proteinExistence type="predicted"/>
<accession>A0A9P0MXC7</accession>
<evidence type="ECO:0000313" key="3">
    <source>
        <dbReference type="Proteomes" id="UP001153321"/>
    </source>
</evidence>
<evidence type="ECO:0000313" key="2">
    <source>
        <dbReference type="EMBL" id="CAH1634742.1"/>
    </source>
</evidence>
<dbReference type="EMBL" id="LR824532">
    <property type="protein sequence ID" value="CAH1634742.1"/>
    <property type="molecule type" value="Genomic_DNA"/>
</dbReference>
<sequence length="238" mass="27143">MRWPRPGRRERPRTPALRRDRPPKCARDCILSAARAHSTARHPSSARPRQSTRALLGVKMCPLRRALTMWSQPPPPEPETQTVRERAHTWCRGCFGSRQLARMVRRPPEYGVRVDPTSVQPAGLRVRDEPQYQNIDEMRKRPEYANLDEISREFGYRLCPEGQNLEDEAIYENILSVRQIRSAEVRLVPVSEVAYYEGQGYVATQVLSRNGPSRSVLHTPGAVCSKHAGSMDRCGFSL</sequence>
<feature type="region of interest" description="Disordered" evidence="1">
    <location>
        <begin position="1"/>
        <end position="53"/>
    </location>
</feature>
<protein>
    <submittedName>
        <fullName evidence="2">Uncharacterized protein</fullName>
    </submittedName>
</protein>
<evidence type="ECO:0000256" key="1">
    <source>
        <dbReference type="SAM" id="MobiDB-lite"/>
    </source>
</evidence>
<gene>
    <name evidence="2" type="ORF">SPLIT_LOCUS104</name>
</gene>
<dbReference type="AlphaFoldDB" id="A0A9P0MXC7"/>
<organism evidence="2 3">
    <name type="scientific">Spodoptera littoralis</name>
    <name type="common">Egyptian cotton leafworm</name>
    <dbReference type="NCBI Taxonomy" id="7109"/>
    <lineage>
        <taxon>Eukaryota</taxon>
        <taxon>Metazoa</taxon>
        <taxon>Ecdysozoa</taxon>
        <taxon>Arthropoda</taxon>
        <taxon>Hexapoda</taxon>
        <taxon>Insecta</taxon>
        <taxon>Pterygota</taxon>
        <taxon>Neoptera</taxon>
        <taxon>Endopterygota</taxon>
        <taxon>Lepidoptera</taxon>
        <taxon>Glossata</taxon>
        <taxon>Ditrysia</taxon>
        <taxon>Noctuoidea</taxon>
        <taxon>Noctuidae</taxon>
        <taxon>Amphipyrinae</taxon>
        <taxon>Spodoptera</taxon>
    </lineage>
</organism>
<reference evidence="2" key="1">
    <citation type="submission" date="2022-02" db="EMBL/GenBank/DDBJ databases">
        <authorList>
            <person name="King R."/>
        </authorList>
    </citation>
    <scope>NUCLEOTIDE SEQUENCE</scope>
</reference>
<feature type="compositionally biased region" description="Basic and acidic residues" evidence="1">
    <location>
        <begin position="7"/>
        <end position="27"/>
    </location>
</feature>
<dbReference type="Proteomes" id="UP001153321">
    <property type="component" value="Chromosome 1"/>
</dbReference>